<dbReference type="CDD" id="cd14014">
    <property type="entry name" value="STKc_PknB_like"/>
    <property type="match status" value="1"/>
</dbReference>
<evidence type="ECO:0000256" key="1">
    <source>
        <dbReference type="ARBA" id="ARBA00022679"/>
    </source>
</evidence>
<dbReference type="InterPro" id="IPR008271">
    <property type="entry name" value="Ser/Thr_kinase_AS"/>
</dbReference>
<sequence length="775" mass="84354">MPERSGMSLRDRLLQPQGPLRGALFDELLRTRFGACELQPGDRIGAWRIVRELGRGGMGLVCLAERDDGEFDQRVALKLLPDAATAPDSEALFRRERQFLAGLSHPNIARLVDGGHTDDGHLWFAMEYVEGLPVDRHACAHALDERARVTLLLPALEAVEFAHARLLIHRDIKPGNVLVDARGQARLLDFGIAGLAQDSDPAAAFTPDFASPEQRGRRAVGTASDVWQLGRLLDAVLRAGDAAPPSRDLQAIVATAMRERPERRYPTVVALKNELLRYLQRRPVRARGGGPAYRLRRLAQRHPYGTAGTALSALALLALAAAFALQSAAEQRRLLQARDETAAINRFLSEDILGASDPFEGDGDKRPIAAQLEDGVQRAQARFRGHPAVAGRVVLALGKSLLARGRYDAAEDAAERAAALLASDADAHSAADAQLLRATVDMYRGRPLRAQRRLERLQASFPYRAGADSPLEWHIQVARGWNAMLRSRFGECVAIYTALLAHPGAIGEGDLGDAYNSLSLCQVAVGAAAQGLRSGERAERLAAAANGPRSGNAAIARIRIAVALSALGRHHEATARFRDEVDALIGLLGENHGTTATYMDHLGLLYLCAGDNEAAVEWTGRGLRARQRVFGPQHPWTIGVQAQYAVALLRSGRIDAARGIVAEVERMQDAVDEPGSQVAMHHGLGEWYLREGRIDASIRHYRAARELASRPGMQYRWNLHAIDAGLGLAASRAGRSAQARQAYLRYDQSGIYDNRCDGGLRAEADADRLSYPRRD</sequence>
<keyword evidence="2 5" id="KW-0547">Nucleotide-binding</keyword>
<dbReference type="Gene3D" id="1.25.40.10">
    <property type="entry name" value="Tetratricopeptide repeat domain"/>
    <property type="match status" value="2"/>
</dbReference>
<evidence type="ECO:0000313" key="7">
    <source>
        <dbReference type="EMBL" id="WMT04088.1"/>
    </source>
</evidence>
<evidence type="ECO:0000256" key="4">
    <source>
        <dbReference type="ARBA" id="ARBA00022840"/>
    </source>
</evidence>
<dbReference type="Pfam" id="PF13424">
    <property type="entry name" value="TPR_12"/>
    <property type="match status" value="1"/>
</dbReference>
<gene>
    <name evidence="7" type="ORF">RDV84_04340</name>
</gene>
<protein>
    <submittedName>
        <fullName evidence="7">Serine/threonine-protein kinase</fullName>
        <ecNumber evidence="7">2.7.11.1</ecNumber>
    </submittedName>
</protein>
<evidence type="ECO:0000256" key="3">
    <source>
        <dbReference type="ARBA" id="ARBA00022777"/>
    </source>
</evidence>
<dbReference type="SMART" id="SM00220">
    <property type="entry name" value="S_TKc"/>
    <property type="match status" value="1"/>
</dbReference>
<dbReference type="Proteomes" id="UP001229313">
    <property type="component" value="Chromosome"/>
</dbReference>
<dbReference type="GO" id="GO:0004674">
    <property type="term" value="F:protein serine/threonine kinase activity"/>
    <property type="evidence" value="ECO:0007669"/>
    <property type="project" value="UniProtKB-EC"/>
</dbReference>
<dbReference type="RefSeq" id="WP_309152597.1">
    <property type="nucleotide sequence ID" value="NZ_CP133568.1"/>
</dbReference>
<dbReference type="SMART" id="SM00028">
    <property type="entry name" value="TPR"/>
    <property type="match status" value="3"/>
</dbReference>
<reference evidence="7 8" key="1">
    <citation type="submission" date="2023-08" db="EMBL/GenBank/DDBJ databases">
        <title>The whole genome sequence of Lysobacter yananisis.</title>
        <authorList>
            <person name="Sun H."/>
        </authorList>
    </citation>
    <scope>NUCLEOTIDE SEQUENCE [LARGE SCALE GENOMIC DNA]</scope>
    <source>
        <strain evidence="7 8">SNNU513</strain>
    </source>
</reference>
<evidence type="ECO:0000313" key="8">
    <source>
        <dbReference type="Proteomes" id="UP001229313"/>
    </source>
</evidence>
<dbReference type="InterPro" id="IPR017441">
    <property type="entry name" value="Protein_kinase_ATP_BS"/>
</dbReference>
<feature type="binding site" evidence="5">
    <location>
        <position position="78"/>
    </location>
    <ligand>
        <name>ATP</name>
        <dbReference type="ChEBI" id="CHEBI:30616"/>
    </ligand>
</feature>
<name>A0ABY9PAI9_9GAMM</name>
<dbReference type="PROSITE" id="PS00108">
    <property type="entry name" value="PROTEIN_KINASE_ST"/>
    <property type="match status" value="1"/>
</dbReference>
<accession>A0ABY9PAI9</accession>
<dbReference type="Gene3D" id="1.10.510.10">
    <property type="entry name" value="Transferase(Phosphotransferase) domain 1"/>
    <property type="match status" value="1"/>
</dbReference>
<evidence type="ECO:0000256" key="5">
    <source>
        <dbReference type="PROSITE-ProRule" id="PRU10141"/>
    </source>
</evidence>
<keyword evidence="3 7" id="KW-0418">Kinase</keyword>
<dbReference type="PROSITE" id="PS00107">
    <property type="entry name" value="PROTEIN_KINASE_ATP"/>
    <property type="match status" value="1"/>
</dbReference>
<dbReference type="InterPro" id="IPR000719">
    <property type="entry name" value="Prot_kinase_dom"/>
</dbReference>
<dbReference type="InterPro" id="IPR019734">
    <property type="entry name" value="TPR_rpt"/>
</dbReference>
<proteinExistence type="predicted"/>
<dbReference type="PROSITE" id="PS50011">
    <property type="entry name" value="PROTEIN_KINASE_DOM"/>
    <property type="match status" value="1"/>
</dbReference>
<dbReference type="EMBL" id="CP133568">
    <property type="protein sequence ID" value="WMT04088.1"/>
    <property type="molecule type" value="Genomic_DNA"/>
</dbReference>
<dbReference type="Pfam" id="PF00069">
    <property type="entry name" value="Pkinase"/>
    <property type="match status" value="1"/>
</dbReference>
<evidence type="ECO:0000259" key="6">
    <source>
        <dbReference type="PROSITE" id="PS50011"/>
    </source>
</evidence>
<keyword evidence="4 5" id="KW-0067">ATP-binding</keyword>
<dbReference type="PANTHER" id="PTHR43289">
    <property type="entry name" value="MITOGEN-ACTIVATED PROTEIN KINASE KINASE KINASE 20-RELATED"/>
    <property type="match status" value="1"/>
</dbReference>
<dbReference type="PANTHER" id="PTHR43289:SF34">
    <property type="entry name" value="SERINE_THREONINE-PROTEIN KINASE YBDM-RELATED"/>
    <property type="match status" value="1"/>
</dbReference>
<keyword evidence="8" id="KW-1185">Reference proteome</keyword>
<evidence type="ECO:0000256" key="2">
    <source>
        <dbReference type="ARBA" id="ARBA00022741"/>
    </source>
</evidence>
<organism evidence="7 8">
    <name type="scientific">Lysobacter yananisis</name>
    <dbReference type="NCBI Taxonomy" id="1003114"/>
    <lineage>
        <taxon>Bacteria</taxon>
        <taxon>Pseudomonadati</taxon>
        <taxon>Pseudomonadota</taxon>
        <taxon>Gammaproteobacteria</taxon>
        <taxon>Lysobacterales</taxon>
        <taxon>Lysobacteraceae</taxon>
        <taxon>Lysobacter</taxon>
    </lineage>
</organism>
<feature type="domain" description="Protein kinase" evidence="6">
    <location>
        <begin position="47"/>
        <end position="305"/>
    </location>
</feature>
<dbReference type="InterPro" id="IPR011009">
    <property type="entry name" value="Kinase-like_dom_sf"/>
</dbReference>
<keyword evidence="1 7" id="KW-0808">Transferase</keyword>
<dbReference type="EC" id="2.7.11.1" evidence="7"/>
<dbReference type="Gene3D" id="3.30.200.20">
    <property type="entry name" value="Phosphorylase Kinase, domain 1"/>
    <property type="match status" value="1"/>
</dbReference>
<dbReference type="SUPFAM" id="SSF56112">
    <property type="entry name" value="Protein kinase-like (PK-like)"/>
    <property type="match status" value="1"/>
</dbReference>
<dbReference type="InterPro" id="IPR011990">
    <property type="entry name" value="TPR-like_helical_dom_sf"/>
</dbReference>
<dbReference type="SUPFAM" id="SSF48452">
    <property type="entry name" value="TPR-like"/>
    <property type="match status" value="2"/>
</dbReference>